<dbReference type="Proteomes" id="UP000594638">
    <property type="component" value="Unassembled WGS sequence"/>
</dbReference>
<evidence type="ECO:0000259" key="4">
    <source>
        <dbReference type="Pfam" id="PF25019"/>
    </source>
</evidence>
<evidence type="ECO:0000256" key="2">
    <source>
        <dbReference type="ARBA" id="ARBA00022840"/>
    </source>
</evidence>
<dbReference type="Pfam" id="PF23559">
    <property type="entry name" value="WHD_DRP"/>
    <property type="match status" value="1"/>
</dbReference>
<dbReference type="PANTHER" id="PTHR47186:SF30">
    <property type="entry name" value="EF-HAND DOMAIN-CONTAINING PROTEIN"/>
    <property type="match status" value="1"/>
</dbReference>
<dbReference type="PANTHER" id="PTHR47186">
    <property type="entry name" value="LEUCINE-RICH REPEAT-CONTAINING PROTEIN 57"/>
    <property type="match status" value="1"/>
</dbReference>
<gene>
    <name evidence="5" type="ORF">OLEA9_A120095</name>
</gene>
<dbReference type="InterPro" id="IPR032675">
    <property type="entry name" value="LRR_dom_sf"/>
</dbReference>
<dbReference type="EMBL" id="CACTIH010005742">
    <property type="protein sequence ID" value="CAA3001208.1"/>
    <property type="molecule type" value="Genomic_DNA"/>
</dbReference>
<dbReference type="AlphaFoldDB" id="A0A8S0T9K1"/>
<dbReference type="InterPro" id="IPR058922">
    <property type="entry name" value="WHD_DRP"/>
</dbReference>
<dbReference type="Gene3D" id="3.80.10.10">
    <property type="entry name" value="Ribonuclease Inhibitor"/>
    <property type="match status" value="1"/>
</dbReference>
<sequence>MAQGYLCPVKNVEMEVLGEEYLQNLAMGSFFQDIEKDKDCKRILKFKMHGMVHDFAQYLTKRECSVVEVDGEFAVNLGSSYKTTRHLTLFGINVCYWSFRAQQFWVQSFFDTPPIISELDKIEPDLCNRLACLKALDLSRNRLRELPKLQTLNLSACDNLRKLPQEMGKLVNLSDMWTRGFEIMKNLRGCLKIEGLSCVTNANEARIAELSEKKHISDLHLDFNSKAQLHPGLQSLVVSSYEGTRFPNWMVSLTNLKDLSLQECQNCTILSPLARLPSLVTLHIDDNVNDQITADSKDRSLALSSEEYIAFPKLKKLKISDMGSWEEWNMIRTADIKVMPKLHFLKLYNCSNLKALPDPLFKMTPIRKLGIQNCPIMQQKYKKETEDQYWIIFPISRSSKYRRSLVQII</sequence>
<keyword evidence="6" id="KW-1185">Reference proteome</keyword>
<comment type="caution">
    <text evidence="5">The sequence shown here is derived from an EMBL/GenBank/DDBJ whole genome shotgun (WGS) entry which is preliminary data.</text>
</comment>
<dbReference type="Gramene" id="OE9A120095T1">
    <property type="protein sequence ID" value="OE9A120095C1"/>
    <property type="gene ID" value="OE9A120095"/>
</dbReference>
<evidence type="ECO:0000259" key="3">
    <source>
        <dbReference type="Pfam" id="PF23559"/>
    </source>
</evidence>
<accession>A0A8S0T9K1</accession>
<dbReference type="InterPro" id="IPR056789">
    <property type="entry name" value="LRR_R13L1-DRL21"/>
</dbReference>
<proteinExistence type="predicted"/>
<feature type="domain" description="R13L1/DRL21-like LRR repeat region" evidence="4">
    <location>
        <begin position="184"/>
        <end position="285"/>
    </location>
</feature>
<feature type="domain" description="Disease resistance protein winged helix" evidence="3">
    <location>
        <begin position="1"/>
        <end position="56"/>
    </location>
</feature>
<evidence type="ECO:0000313" key="6">
    <source>
        <dbReference type="Proteomes" id="UP000594638"/>
    </source>
</evidence>
<dbReference type="PROSITE" id="PS51450">
    <property type="entry name" value="LRR"/>
    <property type="match status" value="1"/>
</dbReference>
<evidence type="ECO:0000313" key="5">
    <source>
        <dbReference type="EMBL" id="CAA3001208.1"/>
    </source>
</evidence>
<reference evidence="5 6" key="1">
    <citation type="submission" date="2019-12" db="EMBL/GenBank/DDBJ databases">
        <authorList>
            <person name="Alioto T."/>
            <person name="Alioto T."/>
            <person name="Gomez Garrido J."/>
        </authorList>
    </citation>
    <scope>NUCLEOTIDE SEQUENCE [LARGE SCALE GENOMIC DNA]</scope>
</reference>
<keyword evidence="2" id="KW-0067">ATP-binding</keyword>
<keyword evidence="1" id="KW-0547">Nucleotide-binding</keyword>
<dbReference type="SUPFAM" id="SSF52058">
    <property type="entry name" value="L domain-like"/>
    <property type="match status" value="1"/>
</dbReference>
<protein>
    <submittedName>
        <fullName evidence="5">Disease resistance RGA3</fullName>
    </submittedName>
</protein>
<dbReference type="InterPro" id="IPR001611">
    <property type="entry name" value="Leu-rich_rpt"/>
</dbReference>
<evidence type="ECO:0000256" key="1">
    <source>
        <dbReference type="ARBA" id="ARBA00022741"/>
    </source>
</evidence>
<dbReference type="Pfam" id="PF25019">
    <property type="entry name" value="LRR_R13L1-DRL21"/>
    <property type="match status" value="1"/>
</dbReference>
<name>A0A8S0T9K1_OLEEU</name>
<dbReference type="OrthoDB" id="5279713at2759"/>
<organism evidence="5 6">
    <name type="scientific">Olea europaea subsp. europaea</name>
    <dbReference type="NCBI Taxonomy" id="158383"/>
    <lineage>
        <taxon>Eukaryota</taxon>
        <taxon>Viridiplantae</taxon>
        <taxon>Streptophyta</taxon>
        <taxon>Embryophyta</taxon>
        <taxon>Tracheophyta</taxon>
        <taxon>Spermatophyta</taxon>
        <taxon>Magnoliopsida</taxon>
        <taxon>eudicotyledons</taxon>
        <taxon>Gunneridae</taxon>
        <taxon>Pentapetalae</taxon>
        <taxon>asterids</taxon>
        <taxon>lamiids</taxon>
        <taxon>Lamiales</taxon>
        <taxon>Oleaceae</taxon>
        <taxon>Oleeae</taxon>
        <taxon>Olea</taxon>
    </lineage>
</organism>